<keyword evidence="4" id="KW-0507">mRNA processing</keyword>
<dbReference type="GO" id="GO:0031930">
    <property type="term" value="P:mitochondria-nucleus signaling pathway"/>
    <property type="evidence" value="ECO:0007669"/>
    <property type="project" value="TreeGrafter"/>
</dbReference>
<evidence type="ECO:0000313" key="11">
    <source>
        <dbReference type="Proteomes" id="UP000769528"/>
    </source>
</evidence>
<keyword evidence="4" id="KW-0508">mRNA splicing</keyword>
<reference evidence="10" key="2">
    <citation type="submission" date="2021-01" db="EMBL/GenBank/DDBJ databases">
        <authorList>
            <person name="Schikora-Tamarit M.A."/>
        </authorList>
    </citation>
    <scope>NUCLEOTIDE SEQUENCE</scope>
    <source>
        <strain evidence="10">CBS6341</strain>
    </source>
</reference>
<dbReference type="InterPro" id="IPR002885">
    <property type="entry name" value="PPR_rpt"/>
</dbReference>
<evidence type="ECO:0000256" key="7">
    <source>
        <dbReference type="ARBA" id="ARBA00044527"/>
    </source>
</evidence>
<dbReference type="GO" id="GO:0005739">
    <property type="term" value="C:mitochondrion"/>
    <property type="evidence" value="ECO:0007669"/>
    <property type="project" value="UniProtKB-SubCell"/>
</dbReference>
<name>A0A9P8T6U9_9ASCO</name>
<dbReference type="Gene3D" id="1.25.40.10">
    <property type="entry name" value="Tetratricopeptide repeat domain"/>
    <property type="match status" value="2"/>
</dbReference>
<evidence type="ECO:0000256" key="9">
    <source>
        <dbReference type="SAM" id="MobiDB-lite"/>
    </source>
</evidence>
<dbReference type="Pfam" id="PF13812">
    <property type="entry name" value="PPR_3"/>
    <property type="match status" value="1"/>
</dbReference>
<dbReference type="PANTHER" id="PTHR47936:SF1">
    <property type="entry name" value="PENTATRICOPEPTIDE REPEAT-CONTAINING PROTEIN GUN1, CHLOROPLASTIC"/>
    <property type="match status" value="1"/>
</dbReference>
<evidence type="ECO:0000256" key="5">
    <source>
        <dbReference type="ARBA" id="ARBA00044493"/>
    </source>
</evidence>
<dbReference type="Proteomes" id="UP000769528">
    <property type="component" value="Unassembled WGS sequence"/>
</dbReference>
<evidence type="ECO:0000256" key="2">
    <source>
        <dbReference type="ARBA" id="ARBA00006192"/>
    </source>
</evidence>
<evidence type="ECO:0000256" key="8">
    <source>
        <dbReference type="SAM" id="Coils"/>
    </source>
</evidence>
<organism evidence="10 11">
    <name type="scientific">Wickerhamomyces mucosus</name>
    <dbReference type="NCBI Taxonomy" id="1378264"/>
    <lineage>
        <taxon>Eukaryota</taxon>
        <taxon>Fungi</taxon>
        <taxon>Dikarya</taxon>
        <taxon>Ascomycota</taxon>
        <taxon>Saccharomycotina</taxon>
        <taxon>Saccharomycetes</taxon>
        <taxon>Phaffomycetales</taxon>
        <taxon>Wickerhamomycetaceae</taxon>
        <taxon>Wickerhamomyces</taxon>
    </lineage>
</organism>
<comment type="function">
    <text evidence="5">Regulates mitochondrial small subunit maturation by controlling 15S rRNA 5'-end processing. Localizes to the 5' precursor of the 15S rRNA in a position that is subsequently occupied by mS47 in the mature yeast mtSSU. Uses structure and sequence-specific RNA recognition, binding to a single-stranded region of the precursor and specifically recognizing bases -6 to -1. The exchange of Ccm1 for mS47 is coupled to the irreversible removal of precursor rRNA that is accompanied by conformational changes of the mitoribosomal proteins uS5m and mS26. These conformational changes signal completion of 5'-end rRNA processing through protection of the mature 5'-end of the 15S rRNA and stabilization of mS47. The removal of the 5' precursor together with the dissociation of Ccm1 may be catalyzed by the 5'-3' exoribonuclease Pet127. Involved in the specific removal of group I introns in mitochondrial encoded transcripts.</text>
</comment>
<evidence type="ECO:0000313" key="10">
    <source>
        <dbReference type="EMBL" id="KAH3667804.1"/>
    </source>
</evidence>
<proteinExistence type="inferred from homology"/>
<evidence type="ECO:0000256" key="4">
    <source>
        <dbReference type="ARBA" id="ARBA00023187"/>
    </source>
</evidence>
<dbReference type="OrthoDB" id="185373at2759"/>
<protein>
    <recommendedName>
        <fullName evidence="7">Mitochondrial 15S rRNA processing factor CCM1</fullName>
    </recommendedName>
</protein>
<feature type="region of interest" description="Disordered" evidence="9">
    <location>
        <begin position="1"/>
        <end position="25"/>
    </location>
</feature>
<evidence type="ECO:0000256" key="1">
    <source>
        <dbReference type="ARBA" id="ARBA00004173"/>
    </source>
</evidence>
<comment type="caution">
    <text evidence="10">The sequence shown here is derived from an EMBL/GenBank/DDBJ whole genome shotgun (WGS) entry which is preliminary data.</text>
</comment>
<gene>
    <name evidence="10" type="ORF">WICMUC_005204</name>
</gene>
<comment type="subcellular location">
    <subcellularLocation>
        <location evidence="1">Mitochondrion</location>
    </subcellularLocation>
</comment>
<feature type="coiled-coil region" evidence="8">
    <location>
        <begin position="839"/>
        <end position="885"/>
    </location>
</feature>
<evidence type="ECO:0000256" key="6">
    <source>
        <dbReference type="ARBA" id="ARBA00044511"/>
    </source>
</evidence>
<keyword evidence="8" id="KW-0175">Coiled coil</keyword>
<dbReference type="InterPro" id="IPR011990">
    <property type="entry name" value="TPR-like_helical_dom_sf"/>
</dbReference>
<reference evidence="10" key="1">
    <citation type="journal article" date="2021" name="Open Biol.">
        <title>Shared evolutionary footprints suggest mitochondrial oxidative damage underlies multiple complex I losses in fungi.</title>
        <authorList>
            <person name="Schikora-Tamarit M.A."/>
            <person name="Marcet-Houben M."/>
            <person name="Nosek J."/>
            <person name="Gabaldon T."/>
        </authorList>
    </citation>
    <scope>NUCLEOTIDE SEQUENCE</scope>
    <source>
        <strain evidence="10">CBS6341</strain>
    </source>
</reference>
<dbReference type="PANTHER" id="PTHR47936">
    <property type="entry name" value="PPR_LONG DOMAIN-CONTAINING PROTEIN"/>
    <property type="match status" value="1"/>
</dbReference>
<accession>A0A9P8T6U9</accession>
<dbReference type="EMBL" id="JAEUBF010001377">
    <property type="protein sequence ID" value="KAH3667804.1"/>
    <property type="molecule type" value="Genomic_DNA"/>
</dbReference>
<evidence type="ECO:0000256" key="3">
    <source>
        <dbReference type="ARBA" id="ARBA00022737"/>
    </source>
</evidence>
<keyword evidence="3" id="KW-0677">Repeat</keyword>
<dbReference type="GO" id="GO:0008380">
    <property type="term" value="P:RNA splicing"/>
    <property type="evidence" value="ECO:0007669"/>
    <property type="project" value="UniProtKB-KW"/>
</dbReference>
<sequence length="902" mass="104501">MNSRRPQSTIPSGSSMELTESTSNEIHNFEPPKERLLQILNKPKKVPQDIQDLIVITKIFIVLPDYDELMKDYMTEIYDTLLKYKKFSEVKELISSKIYCDVQDKIILVKSHLYLKEFEPLKDLINTLNSEEMKIVLKELSSYFIDIVKKPIKAYQLWILICSKEYPDMRVSNHVNSKFYMQILFKILRKVTVVNDALTVTDKLLKTDKLRSNISYTLSFAYRRLGFFQSVIKLYQLTPHELRSSSQLANTTLAHILLNQHQKAFELWNENFNTKNKVINDMISNSLNTISDFNNVSSDLLMNILRSGIVHEKDFISILKRALANSVVLDSISLFEAYKSSGSQISTEMINAFLACSKNSYEWKYFSQQFNALDLQPSQKSFLEILKQFSAKGDYQASINLIDALIQKGEVINTNFFIEIINGCIVSGTKEPLPRVFKLMKQAKVEFSSRLVDRLISLNYSLNQFKEVVRLIEHKAIKTPSLGMLSLAMSSYFNLNDKKSAGKVYQRIVSSNFTSDARFYLTQIQYYTFHKNFDDASNIINVMKQQGTPPTQSHYHALMSAYNKNHKYHEVIQIFGQLTAEGNVLTARLYRELLISLVKLGIANEKNFEQPSLVADELLKADASNNPKFIPFKTLKPLINSLIKFYKADDALRLIHKYSEQAAVENFSRNINAIKQQLLLYSSKNQHRDYKLLFFEFQGLIRDALPEDSKAPPRLKKIYNSLMKTIVKFYELERNISGLSTLFSDLLFIHKFTFDSHTINHVVRHMMRNPATFHKAMEIIESKLIGGYISNSTFRKKNVRRLSKGLTAFSSDKRRSKPALAWGVISRNENIQIIYSYVLKSVRDRKQELYIVLNELEMQYPRVMNNIKRKLIKKLEAREKALEENPELGKKYKKVFQGSEIA</sequence>
<comment type="similarity">
    <text evidence="2">Belongs to the CCM1 family.</text>
</comment>
<keyword evidence="11" id="KW-1185">Reference proteome</keyword>
<comment type="subunit">
    <text evidence="6">Binds to mitochondrial small subunit 15S rRNA.</text>
</comment>
<dbReference type="AlphaFoldDB" id="A0A9P8T6U9"/>